<feature type="compositionally biased region" description="Polar residues" evidence="3">
    <location>
        <begin position="336"/>
        <end position="363"/>
    </location>
</feature>
<dbReference type="GO" id="GO:0004843">
    <property type="term" value="F:cysteine-type deubiquitinase activity"/>
    <property type="evidence" value="ECO:0007669"/>
    <property type="project" value="UniProtKB-EC"/>
</dbReference>
<keyword evidence="5" id="KW-0378">Hydrolase</keyword>
<dbReference type="EMBL" id="JACEEZ010004848">
    <property type="protein sequence ID" value="KAG0726076.1"/>
    <property type="molecule type" value="Genomic_DNA"/>
</dbReference>
<evidence type="ECO:0000256" key="1">
    <source>
        <dbReference type="ARBA" id="ARBA00000707"/>
    </source>
</evidence>
<dbReference type="PANTHER" id="PTHR21646">
    <property type="entry name" value="UBIQUITIN CARBOXYL-TERMINAL HYDROLASE"/>
    <property type="match status" value="1"/>
</dbReference>
<evidence type="ECO:0000256" key="2">
    <source>
        <dbReference type="ARBA" id="ARBA00012759"/>
    </source>
</evidence>
<organism evidence="5 6">
    <name type="scientific">Chionoecetes opilio</name>
    <name type="common">Atlantic snow crab</name>
    <name type="synonym">Cancer opilio</name>
    <dbReference type="NCBI Taxonomy" id="41210"/>
    <lineage>
        <taxon>Eukaryota</taxon>
        <taxon>Metazoa</taxon>
        <taxon>Ecdysozoa</taxon>
        <taxon>Arthropoda</taxon>
        <taxon>Crustacea</taxon>
        <taxon>Multicrustacea</taxon>
        <taxon>Malacostraca</taxon>
        <taxon>Eumalacostraca</taxon>
        <taxon>Eucarida</taxon>
        <taxon>Decapoda</taxon>
        <taxon>Pleocyemata</taxon>
        <taxon>Brachyura</taxon>
        <taxon>Eubrachyura</taxon>
        <taxon>Majoidea</taxon>
        <taxon>Majidae</taxon>
        <taxon>Chionoecetes</taxon>
    </lineage>
</organism>
<dbReference type="EC" id="3.4.19.12" evidence="2"/>
<dbReference type="InterPro" id="IPR001394">
    <property type="entry name" value="Peptidase_C19_UCH"/>
</dbReference>
<dbReference type="Pfam" id="PF00443">
    <property type="entry name" value="UCH"/>
    <property type="match status" value="1"/>
</dbReference>
<protein>
    <recommendedName>
        <fullName evidence="2">ubiquitinyl hydrolase 1</fullName>
        <ecNumber evidence="2">3.4.19.12</ecNumber>
    </recommendedName>
</protein>
<dbReference type="Proteomes" id="UP000770661">
    <property type="component" value="Unassembled WGS sequence"/>
</dbReference>
<evidence type="ECO:0000313" key="5">
    <source>
        <dbReference type="EMBL" id="KAG0726076.1"/>
    </source>
</evidence>
<reference evidence="5" key="1">
    <citation type="submission" date="2020-07" db="EMBL/GenBank/DDBJ databases">
        <title>The High-quality genome of the commercially important snow crab, Chionoecetes opilio.</title>
        <authorList>
            <person name="Jeong J.-H."/>
            <person name="Ryu S."/>
        </authorList>
    </citation>
    <scope>NUCLEOTIDE SEQUENCE</scope>
    <source>
        <strain evidence="5">MADBK_172401_WGS</strain>
        <tissue evidence="5">Digestive gland</tissue>
    </source>
</reference>
<sequence length="609" mass="68549">MFKPRSHLHDSTATSHDLLSHAVSAPVVMWEGEVWPYPVEAPLNYPIEGPLPYSPQQAFLGPTLPNFIPALQHQGPLSPYQTPMLPYTGYEHNPDSAFHVSPHHNPGIQYPGNVPLSGLPYQYKPRDWEDEEEEEGGRRTIQSGGGSAGVERSPATPGCHCPALCPSLKGAGRCRLPNLGNSCYMNAVLQCLYHTPNFPACLAHACQELKGEKQRNTVARTLTFLMTQMDDVRRMKRGILAYFKGVCGLRGEAFAGMEQQEAYDLLASLLLWLHQDLAALLGEVDCACTKNSVNYKQPTTTTAASSSNNINGKHYSSPQANTTHHHHHEQQQQQQGNFQYQPPVNSNHHLNYNVYTGSNHDPLQSNHHHHQYNHSKHQEQQFINQTSNSPPKPSVSHSRREGDVCVKCGVTYKRRSFITDMFEGIHQSDIICAKVGIILHTTYHRFTSLSVALSAPGRQTTLQEALQHHYGVNMLMWNCDYCDKNHLCHQQVRVLRAPRVLLIHLSRPSERHNPRRQSVVFPADLLALSNHLVPGRKGRSHGHKYSLYAVCNQHGTMVQSRYTACCRANKCQTQEGKWFLFDDEEVSRTEHFSHTEEAHILCYTSPASN</sequence>
<dbReference type="SUPFAM" id="SSF54001">
    <property type="entry name" value="Cysteine proteinases"/>
    <property type="match status" value="1"/>
</dbReference>
<feature type="region of interest" description="Disordered" evidence="3">
    <location>
        <begin position="298"/>
        <end position="399"/>
    </location>
</feature>
<comment type="caution">
    <text evidence="5">The sequence shown here is derived from an EMBL/GenBank/DDBJ whole genome shotgun (WGS) entry which is preliminary data.</text>
</comment>
<feature type="compositionally biased region" description="Basic residues" evidence="3">
    <location>
        <begin position="366"/>
        <end position="375"/>
    </location>
</feature>
<comment type="catalytic activity">
    <reaction evidence="1">
        <text>Thiol-dependent hydrolysis of ester, thioester, amide, peptide and isopeptide bonds formed by the C-terminal Gly of ubiquitin (a 76-residue protein attached to proteins as an intracellular targeting signal).</text>
        <dbReference type="EC" id="3.4.19.12"/>
    </reaction>
</comment>
<dbReference type="PROSITE" id="PS50235">
    <property type="entry name" value="USP_3"/>
    <property type="match status" value="1"/>
</dbReference>
<feature type="domain" description="USP" evidence="4">
    <location>
        <begin position="174"/>
        <end position="606"/>
    </location>
</feature>
<feature type="region of interest" description="Disordered" evidence="3">
    <location>
        <begin position="127"/>
        <end position="152"/>
    </location>
</feature>
<feature type="compositionally biased region" description="Polar residues" evidence="3">
    <location>
        <begin position="380"/>
        <end position="389"/>
    </location>
</feature>
<gene>
    <name evidence="5" type="primary">USP50</name>
    <name evidence="5" type="ORF">GWK47_004453</name>
</gene>
<dbReference type="AlphaFoldDB" id="A0A8J5CZB6"/>
<dbReference type="InterPro" id="IPR038765">
    <property type="entry name" value="Papain-like_cys_pep_sf"/>
</dbReference>
<accession>A0A8J5CZB6</accession>
<dbReference type="Gene3D" id="3.90.70.10">
    <property type="entry name" value="Cysteine proteinases"/>
    <property type="match status" value="1"/>
</dbReference>
<dbReference type="OrthoDB" id="292964at2759"/>
<name>A0A8J5CZB6_CHIOP</name>
<dbReference type="InterPro" id="IPR050185">
    <property type="entry name" value="Ub_carboxyl-term_hydrolase"/>
</dbReference>
<dbReference type="GO" id="GO:0016579">
    <property type="term" value="P:protein deubiquitination"/>
    <property type="evidence" value="ECO:0007669"/>
    <property type="project" value="InterPro"/>
</dbReference>
<feature type="compositionally biased region" description="Polar residues" evidence="3">
    <location>
        <begin position="308"/>
        <end position="322"/>
    </location>
</feature>
<dbReference type="InterPro" id="IPR028889">
    <property type="entry name" value="USP"/>
</dbReference>
<evidence type="ECO:0000259" key="4">
    <source>
        <dbReference type="PROSITE" id="PS50235"/>
    </source>
</evidence>
<keyword evidence="6" id="KW-1185">Reference proteome</keyword>
<proteinExistence type="predicted"/>
<evidence type="ECO:0000313" key="6">
    <source>
        <dbReference type="Proteomes" id="UP000770661"/>
    </source>
</evidence>
<evidence type="ECO:0000256" key="3">
    <source>
        <dbReference type="SAM" id="MobiDB-lite"/>
    </source>
</evidence>